<dbReference type="InterPro" id="IPR038969">
    <property type="entry name" value="FEN"/>
</dbReference>
<dbReference type="InterPro" id="IPR020046">
    <property type="entry name" value="5-3_exonucl_a-hlix_arch_N"/>
</dbReference>
<dbReference type="Gene3D" id="1.10.150.20">
    <property type="entry name" value="5' to 3' exonuclease, C-terminal subdomain"/>
    <property type="match status" value="1"/>
</dbReference>
<dbReference type="Pfam" id="PF02739">
    <property type="entry name" value="5_3_exonuc_N"/>
    <property type="match status" value="1"/>
</dbReference>
<keyword evidence="3" id="KW-0238">DNA-binding</keyword>
<protein>
    <submittedName>
        <fullName evidence="5">Exonuclease IX</fullName>
    </submittedName>
</protein>
<dbReference type="InterPro" id="IPR002421">
    <property type="entry name" value="5-3_exonuclease"/>
</dbReference>
<organism evidence="5 6">
    <name type="scientific">Leminorella richardii</name>
    <dbReference type="NCBI Taxonomy" id="158841"/>
    <lineage>
        <taxon>Bacteria</taxon>
        <taxon>Pseudomonadati</taxon>
        <taxon>Pseudomonadota</taxon>
        <taxon>Gammaproteobacteria</taxon>
        <taxon>Enterobacterales</taxon>
        <taxon>Budviciaceae</taxon>
        <taxon>Leminorella</taxon>
    </lineage>
</organism>
<dbReference type="AlphaFoldDB" id="A0A2X4X9B1"/>
<dbReference type="PANTHER" id="PTHR42646">
    <property type="entry name" value="FLAP ENDONUCLEASE XNI"/>
    <property type="match status" value="1"/>
</dbReference>
<dbReference type="GO" id="GO:0017108">
    <property type="term" value="F:5'-flap endonuclease activity"/>
    <property type="evidence" value="ECO:0007669"/>
    <property type="project" value="InterPro"/>
</dbReference>
<name>A0A2X4X9B1_9GAMM</name>
<dbReference type="InterPro" id="IPR036279">
    <property type="entry name" value="5-3_exonuclease_C_sf"/>
</dbReference>
<evidence type="ECO:0000256" key="1">
    <source>
        <dbReference type="ARBA" id="ARBA00022722"/>
    </source>
</evidence>
<dbReference type="Proteomes" id="UP000249005">
    <property type="component" value="Chromosome 1"/>
</dbReference>
<gene>
    <name evidence="5" type="primary">ygdG</name>
    <name evidence="5" type="ORF">NCTC12151_00695</name>
</gene>
<keyword evidence="1" id="KW-0540">Nuclease</keyword>
<dbReference type="InterPro" id="IPR008918">
    <property type="entry name" value="HhH2"/>
</dbReference>
<accession>A0A2X4X9B1</accession>
<dbReference type="SUPFAM" id="SSF88723">
    <property type="entry name" value="PIN domain-like"/>
    <property type="match status" value="1"/>
</dbReference>
<proteinExistence type="predicted"/>
<dbReference type="InterPro" id="IPR029060">
    <property type="entry name" value="PIN-like_dom_sf"/>
</dbReference>
<keyword evidence="6" id="KW-1185">Reference proteome</keyword>
<dbReference type="Pfam" id="PF01367">
    <property type="entry name" value="5_3_exonuc"/>
    <property type="match status" value="1"/>
</dbReference>
<dbReference type="GO" id="GO:0033567">
    <property type="term" value="P:DNA replication, Okazaki fragment processing"/>
    <property type="evidence" value="ECO:0007669"/>
    <property type="project" value="InterPro"/>
</dbReference>
<evidence type="ECO:0000313" key="5">
    <source>
        <dbReference type="EMBL" id="SQI36305.1"/>
    </source>
</evidence>
<dbReference type="GO" id="GO:0003677">
    <property type="term" value="F:DNA binding"/>
    <property type="evidence" value="ECO:0007669"/>
    <property type="project" value="UniProtKB-KW"/>
</dbReference>
<sequence length="188" mass="20902">MPESLSEELGSIEQAFVQAGVTCWRSEGDEADDVAATLAYRISKQGHQVTLVSTDKGYCQLLAPTLRIRDYFQKRWLDVPFIEREFGVSPAQLVDFWGLTGISSSKIPGVVGIGPKAAAAILAQFGSLEEAYRRIEEVPQKWRGKLEAQKEQAFLCRELATLKRDVPLRGNLQDLRFSGAHAHPGDRE</sequence>
<dbReference type="SMART" id="SM00279">
    <property type="entry name" value="HhH2"/>
    <property type="match status" value="1"/>
</dbReference>
<keyword evidence="5" id="KW-0269">Exonuclease</keyword>
<dbReference type="SMART" id="SM00475">
    <property type="entry name" value="53EXOc"/>
    <property type="match status" value="1"/>
</dbReference>
<evidence type="ECO:0000256" key="3">
    <source>
        <dbReference type="ARBA" id="ARBA00023125"/>
    </source>
</evidence>
<reference evidence="5 6" key="1">
    <citation type="submission" date="2018-06" db="EMBL/GenBank/DDBJ databases">
        <authorList>
            <consortium name="Pathogen Informatics"/>
            <person name="Doyle S."/>
        </authorList>
    </citation>
    <scope>NUCLEOTIDE SEQUENCE [LARGE SCALE GENOMIC DNA]</scope>
    <source>
        <strain evidence="5 6">NCTC12151</strain>
    </source>
</reference>
<dbReference type="InterPro" id="IPR020045">
    <property type="entry name" value="DNA_polI_H3TH"/>
</dbReference>
<dbReference type="SUPFAM" id="SSF47807">
    <property type="entry name" value="5' to 3' exonuclease, C-terminal subdomain"/>
    <property type="match status" value="1"/>
</dbReference>
<evidence type="ECO:0000256" key="2">
    <source>
        <dbReference type="ARBA" id="ARBA00022801"/>
    </source>
</evidence>
<dbReference type="FunFam" id="1.10.150.20:FF:000003">
    <property type="entry name" value="DNA polymerase I"/>
    <property type="match status" value="1"/>
</dbReference>
<dbReference type="CDD" id="cd09898">
    <property type="entry name" value="H3TH_53EXO"/>
    <property type="match status" value="1"/>
</dbReference>
<keyword evidence="2" id="KW-0378">Hydrolase</keyword>
<dbReference type="NCBIfam" id="NF007017">
    <property type="entry name" value="PRK09482.1"/>
    <property type="match status" value="1"/>
</dbReference>
<evidence type="ECO:0000313" key="6">
    <source>
        <dbReference type="Proteomes" id="UP000249005"/>
    </source>
</evidence>
<dbReference type="PANTHER" id="PTHR42646:SF2">
    <property type="entry name" value="5'-3' EXONUCLEASE FAMILY PROTEIN"/>
    <property type="match status" value="1"/>
</dbReference>
<dbReference type="Gene3D" id="3.40.50.1010">
    <property type="entry name" value="5'-nuclease"/>
    <property type="match status" value="1"/>
</dbReference>
<evidence type="ECO:0000259" key="4">
    <source>
        <dbReference type="SMART" id="SM00475"/>
    </source>
</evidence>
<dbReference type="GO" id="GO:0008409">
    <property type="term" value="F:5'-3' exonuclease activity"/>
    <property type="evidence" value="ECO:0007669"/>
    <property type="project" value="InterPro"/>
</dbReference>
<dbReference type="KEGG" id="lri:NCTC12151_00695"/>
<feature type="domain" description="5'-3' exonuclease" evidence="4">
    <location>
        <begin position="1"/>
        <end position="178"/>
    </location>
</feature>
<dbReference type="EMBL" id="LS483470">
    <property type="protein sequence ID" value="SQI36305.1"/>
    <property type="molecule type" value="Genomic_DNA"/>
</dbReference>